<evidence type="ECO:0008006" key="3">
    <source>
        <dbReference type="Google" id="ProtNLM"/>
    </source>
</evidence>
<dbReference type="RefSeq" id="WP_132622178.1">
    <property type="nucleotide sequence ID" value="NZ_SMKV01000010.1"/>
</dbReference>
<comment type="caution">
    <text evidence="1">The sequence shown here is derived from an EMBL/GenBank/DDBJ whole genome shotgun (WGS) entry which is preliminary data.</text>
</comment>
<organism evidence="1 2">
    <name type="scientific">Saccharopolyspora aridisoli</name>
    <dbReference type="NCBI Taxonomy" id="2530385"/>
    <lineage>
        <taxon>Bacteria</taxon>
        <taxon>Bacillati</taxon>
        <taxon>Actinomycetota</taxon>
        <taxon>Actinomycetes</taxon>
        <taxon>Pseudonocardiales</taxon>
        <taxon>Pseudonocardiaceae</taxon>
        <taxon>Saccharopolyspora</taxon>
    </lineage>
</organism>
<keyword evidence="2" id="KW-1185">Reference proteome</keyword>
<reference evidence="1 2" key="1">
    <citation type="submission" date="2019-03" db="EMBL/GenBank/DDBJ databases">
        <title>Draft genome sequences of novel Actinobacteria.</title>
        <authorList>
            <person name="Sahin N."/>
            <person name="Ay H."/>
            <person name="Saygin H."/>
        </authorList>
    </citation>
    <scope>NUCLEOTIDE SEQUENCE [LARGE SCALE GENOMIC DNA]</scope>
    <source>
        <strain evidence="1 2">16K404</strain>
    </source>
</reference>
<sequence length="211" mass="22769">MWCSGAGAVMGGVFGAAARLRRGKPLHPHGTVYEAVLRRAGAPQPWAVEWLDEAGEDHGLVRISRSMGLPQLLPDVYGLAFTFSGPSGDRHDLLLATTGLRPGLRYFLLPQRDPFSGTYGSLLPYRAAHGLVLFAAVPLATDDSVASFRLLAATPTGRWRPFGRLDLTGRTGATADQPIRFDPVIHVLPGLAWPPALERLREPAYAAARRA</sequence>
<dbReference type="AlphaFoldDB" id="A0A4R4USV7"/>
<accession>A0A4R4USV7</accession>
<protein>
    <recommendedName>
        <fullName evidence="3">Phosphodiesterase</fullName>
    </recommendedName>
</protein>
<name>A0A4R4USV7_9PSEU</name>
<evidence type="ECO:0000313" key="2">
    <source>
        <dbReference type="Proteomes" id="UP000294744"/>
    </source>
</evidence>
<dbReference type="OrthoDB" id="3368165at2"/>
<dbReference type="EMBL" id="SMKV01000010">
    <property type="protein sequence ID" value="TDC93476.1"/>
    <property type="molecule type" value="Genomic_DNA"/>
</dbReference>
<evidence type="ECO:0000313" key="1">
    <source>
        <dbReference type="EMBL" id="TDC93476.1"/>
    </source>
</evidence>
<proteinExistence type="predicted"/>
<dbReference type="Proteomes" id="UP000294744">
    <property type="component" value="Unassembled WGS sequence"/>
</dbReference>
<gene>
    <name evidence="1" type="ORF">E1161_10725</name>
</gene>